<reference evidence="1 2" key="1">
    <citation type="submission" date="2021-06" db="EMBL/GenBank/DDBJ databases">
        <authorList>
            <person name="Palmer J.M."/>
        </authorList>
    </citation>
    <scope>NUCLEOTIDE SEQUENCE [LARGE SCALE GENOMIC DNA]</scope>
    <source>
        <strain evidence="1 2">AS_MEX2019</strain>
        <tissue evidence="1">Muscle</tissue>
    </source>
</reference>
<accession>A0ABV0Y8Y6</accession>
<dbReference type="Proteomes" id="UP001469553">
    <property type="component" value="Unassembled WGS sequence"/>
</dbReference>
<sequence>MMHHRNNKVMFFFVCLFVFYNRELLINISKAKIILQLQPQIPDELKRRHCAFRAGAKRRERRKKFRSSLSLIMGYVRSLGNELDEVQALQRTQRLCLHLPPVCLKKSGEDATGETEPE</sequence>
<evidence type="ECO:0000313" key="1">
    <source>
        <dbReference type="EMBL" id="MEQ2290089.1"/>
    </source>
</evidence>
<gene>
    <name evidence="1" type="ORF">AMECASPLE_039834</name>
</gene>
<keyword evidence="2" id="KW-1185">Reference proteome</keyword>
<dbReference type="EMBL" id="JAHRIP010028029">
    <property type="protein sequence ID" value="MEQ2290089.1"/>
    <property type="molecule type" value="Genomic_DNA"/>
</dbReference>
<proteinExistence type="predicted"/>
<evidence type="ECO:0008006" key="3">
    <source>
        <dbReference type="Google" id="ProtNLM"/>
    </source>
</evidence>
<name>A0ABV0Y8Y6_9TELE</name>
<comment type="caution">
    <text evidence="1">The sequence shown here is derived from an EMBL/GenBank/DDBJ whole genome shotgun (WGS) entry which is preliminary data.</text>
</comment>
<protein>
    <recommendedName>
        <fullName evidence="3">BHLH domain-containing protein</fullName>
    </recommendedName>
</protein>
<organism evidence="1 2">
    <name type="scientific">Ameca splendens</name>
    <dbReference type="NCBI Taxonomy" id="208324"/>
    <lineage>
        <taxon>Eukaryota</taxon>
        <taxon>Metazoa</taxon>
        <taxon>Chordata</taxon>
        <taxon>Craniata</taxon>
        <taxon>Vertebrata</taxon>
        <taxon>Euteleostomi</taxon>
        <taxon>Actinopterygii</taxon>
        <taxon>Neopterygii</taxon>
        <taxon>Teleostei</taxon>
        <taxon>Neoteleostei</taxon>
        <taxon>Acanthomorphata</taxon>
        <taxon>Ovalentaria</taxon>
        <taxon>Atherinomorphae</taxon>
        <taxon>Cyprinodontiformes</taxon>
        <taxon>Goodeidae</taxon>
        <taxon>Ameca</taxon>
    </lineage>
</organism>
<evidence type="ECO:0000313" key="2">
    <source>
        <dbReference type="Proteomes" id="UP001469553"/>
    </source>
</evidence>